<dbReference type="InterPro" id="IPR016195">
    <property type="entry name" value="Pol/histidinol_Pase-like"/>
</dbReference>
<sequence length="254" mass="29190">MIDLHCHILPGVDDGPINYLEFIEMANNAVREGITQLVASPHHLNGQYENNKNEIIKYVGECNDYLIKENIPLVIHPGQELRIHHEIFHSLEKNEILTVGDWNKNLLLELPSGWVPDYTLDVVHELLLKGITPIIVHPERNKGFMDNHHLLYQFVENGALMQLTAGSIIGQFGKKIKSFSERIIEHQLSHFIASDAHNNHTRNFFLQAAYGKITETYGIHQTFYFKENAENLIKGLNITIEKPLLFRKKILGIF</sequence>
<evidence type="ECO:0000256" key="4">
    <source>
        <dbReference type="ARBA" id="ARBA00051722"/>
    </source>
</evidence>
<dbReference type="InterPro" id="IPR016667">
    <property type="entry name" value="Caps_polysacc_synth_CpsB/CapC"/>
</dbReference>
<keyword evidence="3 5" id="KW-0904">Protein phosphatase</keyword>
<evidence type="ECO:0000313" key="6">
    <source>
        <dbReference type="EMBL" id="MBP2241869.1"/>
    </source>
</evidence>
<dbReference type="GO" id="GO:0004725">
    <property type="term" value="F:protein tyrosine phosphatase activity"/>
    <property type="evidence" value="ECO:0007669"/>
    <property type="project" value="UniProtKB-EC"/>
</dbReference>
<comment type="caution">
    <text evidence="6">The sequence shown here is derived from an EMBL/GenBank/DDBJ whole genome shotgun (WGS) entry which is preliminary data.</text>
</comment>
<accession>A0ABS4RG40</accession>
<gene>
    <name evidence="6" type="ORF">J2Z40_002442</name>
</gene>
<dbReference type="RefSeq" id="WP_066391657.1">
    <property type="nucleotide sequence ID" value="NZ_JAGIKZ010000013.1"/>
</dbReference>
<reference evidence="6 7" key="1">
    <citation type="submission" date="2021-03" db="EMBL/GenBank/DDBJ databases">
        <title>Genomic Encyclopedia of Type Strains, Phase IV (KMG-IV): sequencing the most valuable type-strain genomes for metagenomic binning, comparative biology and taxonomic classification.</title>
        <authorList>
            <person name="Goeker M."/>
        </authorList>
    </citation>
    <scope>NUCLEOTIDE SEQUENCE [LARGE SCALE GENOMIC DNA]</scope>
    <source>
        <strain evidence="6 7">DSM 26675</strain>
    </source>
</reference>
<comment type="similarity">
    <text evidence="1 5">Belongs to the metallo-dependent hydrolases superfamily. CpsB/CapC family.</text>
</comment>
<evidence type="ECO:0000256" key="2">
    <source>
        <dbReference type="ARBA" id="ARBA00022801"/>
    </source>
</evidence>
<keyword evidence="7" id="KW-1185">Reference proteome</keyword>
<dbReference type="Pfam" id="PF19567">
    <property type="entry name" value="CpsB_CapC"/>
    <property type="match status" value="1"/>
</dbReference>
<evidence type="ECO:0000256" key="1">
    <source>
        <dbReference type="ARBA" id="ARBA00005750"/>
    </source>
</evidence>
<dbReference type="EMBL" id="JAGIKZ010000013">
    <property type="protein sequence ID" value="MBP2241869.1"/>
    <property type="molecule type" value="Genomic_DNA"/>
</dbReference>
<comment type="catalytic activity">
    <reaction evidence="4 5">
        <text>O-phospho-L-tyrosyl-[protein] + H2O = L-tyrosyl-[protein] + phosphate</text>
        <dbReference type="Rhea" id="RHEA:10684"/>
        <dbReference type="Rhea" id="RHEA-COMP:10136"/>
        <dbReference type="Rhea" id="RHEA-COMP:20101"/>
        <dbReference type="ChEBI" id="CHEBI:15377"/>
        <dbReference type="ChEBI" id="CHEBI:43474"/>
        <dbReference type="ChEBI" id="CHEBI:46858"/>
        <dbReference type="ChEBI" id="CHEBI:61978"/>
        <dbReference type="EC" id="3.1.3.48"/>
    </reaction>
</comment>
<dbReference type="Gene3D" id="3.20.20.140">
    <property type="entry name" value="Metal-dependent hydrolases"/>
    <property type="match status" value="1"/>
</dbReference>
<dbReference type="PIRSF" id="PIRSF016557">
    <property type="entry name" value="Caps_synth_CpsB"/>
    <property type="match status" value="1"/>
</dbReference>
<evidence type="ECO:0000313" key="7">
    <source>
        <dbReference type="Proteomes" id="UP001519293"/>
    </source>
</evidence>
<dbReference type="EC" id="3.1.3.48" evidence="5"/>
<dbReference type="PANTHER" id="PTHR39181:SF1">
    <property type="entry name" value="TYROSINE-PROTEIN PHOSPHATASE YWQE"/>
    <property type="match status" value="1"/>
</dbReference>
<evidence type="ECO:0000256" key="3">
    <source>
        <dbReference type="ARBA" id="ARBA00022912"/>
    </source>
</evidence>
<dbReference type="Proteomes" id="UP001519293">
    <property type="component" value="Unassembled WGS sequence"/>
</dbReference>
<evidence type="ECO:0000256" key="5">
    <source>
        <dbReference type="PIRNR" id="PIRNR016557"/>
    </source>
</evidence>
<dbReference type="SUPFAM" id="SSF89550">
    <property type="entry name" value="PHP domain-like"/>
    <property type="match status" value="1"/>
</dbReference>
<dbReference type="PANTHER" id="PTHR39181">
    <property type="entry name" value="TYROSINE-PROTEIN PHOSPHATASE YWQE"/>
    <property type="match status" value="1"/>
</dbReference>
<name>A0ABS4RG40_9BACI</name>
<keyword evidence="2 5" id="KW-0378">Hydrolase</keyword>
<protein>
    <recommendedName>
        <fullName evidence="5">Tyrosine-protein phosphatase</fullName>
        <ecNumber evidence="5">3.1.3.48</ecNumber>
    </recommendedName>
</protein>
<organism evidence="6 7">
    <name type="scientific">Cytobacillus eiseniae</name>
    <dbReference type="NCBI Taxonomy" id="762947"/>
    <lineage>
        <taxon>Bacteria</taxon>
        <taxon>Bacillati</taxon>
        <taxon>Bacillota</taxon>
        <taxon>Bacilli</taxon>
        <taxon>Bacillales</taxon>
        <taxon>Bacillaceae</taxon>
        <taxon>Cytobacillus</taxon>
    </lineage>
</organism>
<proteinExistence type="inferred from homology"/>